<accession>A0ABD3QVN0</accession>
<comment type="caution">
    <text evidence="1">The sequence shown here is derived from an EMBL/GenBank/DDBJ whole genome shotgun (WGS) entry which is preliminary data.</text>
</comment>
<dbReference type="EMBL" id="JALLAZ020000102">
    <property type="protein sequence ID" value="KAL3803969.1"/>
    <property type="molecule type" value="Genomic_DNA"/>
</dbReference>
<name>A0ABD3QVN0_9STRA</name>
<sequence>MVGGGGEDDESGGAMAQKQGYCWLRLKEAETNHLRTSSSCRMDDAGTGDVFGVGGRVGIGASVTQQRRNTLLLCGTGDVFDVGRRAAASLQQLCLGHPVDLPEERSSESLLSQAELE</sequence>
<evidence type="ECO:0000313" key="2">
    <source>
        <dbReference type="Proteomes" id="UP001530315"/>
    </source>
</evidence>
<gene>
    <name evidence="1" type="ORF">ACHAW5_001746</name>
</gene>
<keyword evidence="2" id="KW-1185">Reference proteome</keyword>
<dbReference type="AlphaFoldDB" id="A0ABD3QVN0"/>
<dbReference type="Proteomes" id="UP001530315">
    <property type="component" value="Unassembled WGS sequence"/>
</dbReference>
<organism evidence="1 2">
    <name type="scientific">Stephanodiscus triporus</name>
    <dbReference type="NCBI Taxonomy" id="2934178"/>
    <lineage>
        <taxon>Eukaryota</taxon>
        <taxon>Sar</taxon>
        <taxon>Stramenopiles</taxon>
        <taxon>Ochrophyta</taxon>
        <taxon>Bacillariophyta</taxon>
        <taxon>Coscinodiscophyceae</taxon>
        <taxon>Thalassiosirophycidae</taxon>
        <taxon>Stephanodiscales</taxon>
        <taxon>Stephanodiscaceae</taxon>
        <taxon>Stephanodiscus</taxon>
    </lineage>
</organism>
<evidence type="ECO:0000313" key="1">
    <source>
        <dbReference type="EMBL" id="KAL3803969.1"/>
    </source>
</evidence>
<reference evidence="1 2" key="1">
    <citation type="submission" date="2024-10" db="EMBL/GenBank/DDBJ databases">
        <title>Updated reference genomes for cyclostephanoid diatoms.</title>
        <authorList>
            <person name="Roberts W.R."/>
            <person name="Alverson A.J."/>
        </authorList>
    </citation>
    <scope>NUCLEOTIDE SEQUENCE [LARGE SCALE GENOMIC DNA]</scope>
    <source>
        <strain evidence="1 2">AJA276-08</strain>
    </source>
</reference>
<protein>
    <submittedName>
        <fullName evidence="1">Uncharacterized protein</fullName>
    </submittedName>
</protein>
<proteinExistence type="predicted"/>